<gene>
    <name evidence="3" type="ORF">AAF712_012661</name>
</gene>
<accession>A0ABR2ZHV6</accession>
<feature type="transmembrane region" description="Helical" evidence="2">
    <location>
        <begin position="353"/>
        <end position="371"/>
    </location>
</feature>
<comment type="caution">
    <text evidence="3">The sequence shown here is derived from an EMBL/GenBank/DDBJ whole genome shotgun (WGS) entry which is preliminary data.</text>
</comment>
<dbReference type="Proteomes" id="UP001437256">
    <property type="component" value="Unassembled WGS sequence"/>
</dbReference>
<feature type="transmembrane region" description="Helical" evidence="2">
    <location>
        <begin position="181"/>
        <end position="199"/>
    </location>
</feature>
<dbReference type="InterPro" id="IPR040410">
    <property type="entry name" value="UPF0658_Golgi"/>
</dbReference>
<keyword evidence="4" id="KW-1185">Reference proteome</keyword>
<reference evidence="3 4" key="1">
    <citation type="submission" date="2024-05" db="EMBL/GenBank/DDBJ databases">
        <title>A draft genome resource for the thread blight pathogen Marasmius tenuissimus strain MS-2.</title>
        <authorList>
            <person name="Yulfo-Soto G.E."/>
            <person name="Baruah I.K."/>
            <person name="Amoako-Attah I."/>
            <person name="Bukari Y."/>
            <person name="Meinhardt L.W."/>
            <person name="Bailey B.A."/>
            <person name="Cohen S.P."/>
        </authorList>
    </citation>
    <scope>NUCLEOTIDE SEQUENCE [LARGE SCALE GENOMIC DNA]</scope>
    <source>
        <strain evidence="3 4">MS-2</strain>
    </source>
</reference>
<feature type="transmembrane region" description="Helical" evidence="2">
    <location>
        <begin position="34"/>
        <end position="55"/>
    </location>
</feature>
<evidence type="ECO:0000256" key="2">
    <source>
        <dbReference type="SAM" id="Phobius"/>
    </source>
</evidence>
<feature type="region of interest" description="Disordered" evidence="1">
    <location>
        <begin position="494"/>
        <end position="549"/>
    </location>
</feature>
<dbReference type="PANTHER" id="PTHR34391">
    <property type="entry name" value="UPF0658 GOLGI APPARATUS MEMBRANE PROTEIN C1952.10C-RELATED"/>
    <property type="match status" value="1"/>
</dbReference>
<keyword evidence="2" id="KW-0812">Transmembrane</keyword>
<protein>
    <submittedName>
        <fullName evidence="3">Uncharacterized protein</fullName>
    </submittedName>
</protein>
<feature type="transmembrane region" description="Helical" evidence="2">
    <location>
        <begin position="383"/>
        <end position="407"/>
    </location>
</feature>
<evidence type="ECO:0000313" key="4">
    <source>
        <dbReference type="Proteomes" id="UP001437256"/>
    </source>
</evidence>
<feature type="transmembrane region" description="Helical" evidence="2">
    <location>
        <begin position="266"/>
        <end position="288"/>
    </location>
</feature>
<dbReference type="EMBL" id="JBBXMP010000171">
    <property type="protein sequence ID" value="KAL0060541.1"/>
    <property type="molecule type" value="Genomic_DNA"/>
</dbReference>
<proteinExistence type="predicted"/>
<name>A0ABR2ZHV6_9AGAR</name>
<evidence type="ECO:0000256" key="1">
    <source>
        <dbReference type="SAM" id="MobiDB-lite"/>
    </source>
</evidence>
<feature type="region of interest" description="Disordered" evidence="1">
    <location>
        <begin position="598"/>
        <end position="630"/>
    </location>
</feature>
<organism evidence="3 4">
    <name type="scientific">Marasmius tenuissimus</name>
    <dbReference type="NCBI Taxonomy" id="585030"/>
    <lineage>
        <taxon>Eukaryota</taxon>
        <taxon>Fungi</taxon>
        <taxon>Dikarya</taxon>
        <taxon>Basidiomycota</taxon>
        <taxon>Agaricomycotina</taxon>
        <taxon>Agaricomycetes</taxon>
        <taxon>Agaricomycetidae</taxon>
        <taxon>Agaricales</taxon>
        <taxon>Marasmiineae</taxon>
        <taxon>Marasmiaceae</taxon>
        <taxon>Marasmius</taxon>
    </lineage>
</organism>
<keyword evidence="2" id="KW-0472">Membrane</keyword>
<dbReference type="PANTHER" id="PTHR34391:SF2">
    <property type="entry name" value="TRP C-TERMINAL DOMAIN-CONTAINING PROTEIN"/>
    <property type="match status" value="1"/>
</dbReference>
<sequence length="630" mass="69758">MVNQATRNTFKRALAWSRVKLMYNRITLTKWTTAYFFLALIYCIVLAALQGVAYADNAQARTVISGVVEYTNMTGLVVDVHNHLEWCTGLPNVPGTNCTVISPDINAQRAQSRRAESLIEMAELMTQEPQYASSGPQSSALVDSNGKLTGVDFDGAVLSVSCANSLHWLNDTLRDAVREDITILVFHFWLFALALVTILNESLPHLVTGVAGHALVTAWAAFRVGNSKTVERMYDVMIVRGTCSTNNGPGEDILGDWWQMKQGHELPILILNVASLVLLSLLSLKLYKVYARQSFERVGASDSTSQVHILYKLVLVLSSLLQLAGFFVLASTVMWIDKASMGNISLLADHLTVYRVALIVMVILVIPWLILGWQSVRKEQRRLFWMFFLISLLFLGVASSCFGSHLYRFIFSVWPLFATMTIASYILIVAITVMGVVCRCLFGKGMKEFLEQTETPEGADFAPVYIASFPSTPDDDEKGKMDFSDSTFRSTDLLNIARPPPTYQDSSPRPTYAGGRGDVEARPAYLDKSFYDYNPPQDGDPSPLARSGSMRTMRTSVFNDPMRDTVKLSTTPPVAREGILARVEPEAGLPKTQLRKLPQRKESVRKLTIGLPSNPRKGGSPIETGGGGYF</sequence>
<keyword evidence="2" id="KW-1133">Transmembrane helix</keyword>
<feature type="transmembrane region" description="Helical" evidence="2">
    <location>
        <begin position="309"/>
        <end position="333"/>
    </location>
</feature>
<evidence type="ECO:0000313" key="3">
    <source>
        <dbReference type="EMBL" id="KAL0060541.1"/>
    </source>
</evidence>
<feature type="transmembrane region" description="Helical" evidence="2">
    <location>
        <begin position="413"/>
        <end position="442"/>
    </location>
</feature>